<dbReference type="Pfam" id="PF00041">
    <property type="entry name" value="fn3"/>
    <property type="match status" value="1"/>
</dbReference>
<dbReference type="InterPro" id="IPR013098">
    <property type="entry name" value="Ig_I-set"/>
</dbReference>
<dbReference type="FunFam" id="2.60.40.10:FF:000031">
    <property type="entry name" value="Myosin-binding protein C, slow type"/>
    <property type="match status" value="1"/>
</dbReference>
<evidence type="ECO:0000313" key="5">
    <source>
        <dbReference type="Proteomes" id="UP000243686"/>
    </source>
</evidence>
<dbReference type="Pfam" id="PF07679">
    <property type="entry name" value="I-set"/>
    <property type="match status" value="2"/>
</dbReference>
<accession>A0A1S8X9Y4</accession>
<dbReference type="EMBL" id="KV891530">
    <property type="protein sequence ID" value="OON23519.1"/>
    <property type="molecule type" value="Genomic_DNA"/>
</dbReference>
<dbReference type="PANTHER" id="PTHR14340:SF9">
    <property type="entry name" value="FIBRONECTIN TYPE-III DOMAIN-CONTAINING PROTEIN"/>
    <property type="match status" value="1"/>
</dbReference>
<dbReference type="InterPro" id="IPR036116">
    <property type="entry name" value="FN3_sf"/>
</dbReference>
<dbReference type="InterPro" id="IPR003599">
    <property type="entry name" value="Ig_sub"/>
</dbReference>
<dbReference type="SMART" id="SM00409">
    <property type="entry name" value="IG"/>
    <property type="match status" value="2"/>
</dbReference>
<dbReference type="Proteomes" id="UP000243686">
    <property type="component" value="Unassembled WGS sequence"/>
</dbReference>
<reference evidence="4 5" key="1">
    <citation type="submission" date="2015-03" db="EMBL/GenBank/DDBJ databases">
        <title>Draft genome of the nematode, Opisthorchis viverrini.</title>
        <authorList>
            <person name="Mitreva M."/>
        </authorList>
    </citation>
    <scope>NUCLEOTIDE SEQUENCE [LARGE SCALE GENOMIC DNA]</scope>
    <source>
        <strain evidence="4">Khon Kaen</strain>
    </source>
</reference>
<dbReference type="InterPro" id="IPR036179">
    <property type="entry name" value="Ig-like_dom_sf"/>
</dbReference>
<evidence type="ECO:0000256" key="2">
    <source>
        <dbReference type="ARBA" id="ARBA00023319"/>
    </source>
</evidence>
<dbReference type="PROSITE" id="PS50853">
    <property type="entry name" value="FN3"/>
    <property type="match status" value="1"/>
</dbReference>
<name>A0A1S8X9Y4_OPIVI</name>
<evidence type="ECO:0000256" key="1">
    <source>
        <dbReference type="ARBA" id="ARBA00022737"/>
    </source>
</evidence>
<keyword evidence="1" id="KW-0677">Repeat</keyword>
<keyword evidence="5" id="KW-1185">Reference proteome</keyword>
<protein>
    <submittedName>
        <fullName evidence="4">Immunoglobulin I-set domain protein</fullName>
    </submittedName>
</protein>
<dbReference type="SMART" id="SM00060">
    <property type="entry name" value="FN3"/>
    <property type="match status" value="1"/>
</dbReference>
<dbReference type="AlphaFoldDB" id="A0A1S8X9Y4"/>
<dbReference type="PANTHER" id="PTHR14340">
    <property type="entry name" value="MICROFIBRIL-ASSOCIATED GLYCOPROTEIN 3"/>
    <property type="match status" value="1"/>
</dbReference>
<dbReference type="PRINTS" id="PR00014">
    <property type="entry name" value="FNTYPEIII"/>
</dbReference>
<evidence type="ECO:0000313" key="4">
    <source>
        <dbReference type="EMBL" id="OON23519.1"/>
    </source>
</evidence>
<dbReference type="SUPFAM" id="SSF49265">
    <property type="entry name" value="Fibronectin type III"/>
    <property type="match status" value="1"/>
</dbReference>
<gene>
    <name evidence="4" type="ORF">X801_00569</name>
</gene>
<dbReference type="CDD" id="cd00063">
    <property type="entry name" value="FN3"/>
    <property type="match status" value="1"/>
</dbReference>
<dbReference type="SUPFAM" id="SSF48726">
    <property type="entry name" value="Immunoglobulin"/>
    <property type="match status" value="2"/>
</dbReference>
<dbReference type="InterPro" id="IPR013783">
    <property type="entry name" value="Ig-like_fold"/>
</dbReference>
<organism evidence="4 5">
    <name type="scientific">Opisthorchis viverrini</name>
    <name type="common">Southeast Asian liver fluke</name>
    <dbReference type="NCBI Taxonomy" id="6198"/>
    <lineage>
        <taxon>Eukaryota</taxon>
        <taxon>Metazoa</taxon>
        <taxon>Spiralia</taxon>
        <taxon>Lophotrochozoa</taxon>
        <taxon>Platyhelminthes</taxon>
        <taxon>Trematoda</taxon>
        <taxon>Digenea</taxon>
        <taxon>Opisthorchiida</taxon>
        <taxon>Opisthorchiata</taxon>
        <taxon>Opisthorchiidae</taxon>
        <taxon>Opisthorchis</taxon>
    </lineage>
</organism>
<proteinExistence type="predicted"/>
<sequence length="364" mass="40204">MNPPCDECSLSHEFGLHVPPALREDVEMSSMRQVPVGSNFVLEVPFKAYPKPTVRWLAQGVTVTDSTKRYRVDTVAGLTSLSIQRVQRDDEGELCVLIENEHGKLTWKCNLAVLDKPGPVERLTADVAASNTEILVSWKPPRGDGSSPLLRYELEFRNPKRRVWQLVKTGPQDDDDVLCIPPDTLEFALPSSDKETANSLASGTEYLFRVVAVNAVGKSEPVETRTPIKAPYRPKPPKLKYDVLLETSRLNAGQKHFIPVTVEGTPVPKVTWLFTPDEKAAQPSEVLPQEVQADVGTAEKDKPNKVSLNIKKATRKVQGVYTIVATNSGGEARAQFQVSVSGRFAFVEYSVFVHEVDSSVSLVI</sequence>
<dbReference type="Gene3D" id="2.60.40.10">
    <property type="entry name" value="Immunoglobulins"/>
    <property type="match status" value="3"/>
</dbReference>
<evidence type="ECO:0000259" key="3">
    <source>
        <dbReference type="PROSITE" id="PS50853"/>
    </source>
</evidence>
<dbReference type="InterPro" id="IPR003961">
    <property type="entry name" value="FN3_dom"/>
</dbReference>
<keyword evidence="2" id="KW-0393">Immunoglobulin domain</keyword>
<feature type="domain" description="Fibronectin type-III" evidence="3">
    <location>
        <begin position="119"/>
        <end position="233"/>
    </location>
</feature>